<feature type="compositionally biased region" description="Polar residues" evidence="1">
    <location>
        <begin position="311"/>
        <end position="325"/>
    </location>
</feature>
<gene>
    <name evidence="2" type="ORF">HYDPIDRAFT_158779</name>
</gene>
<evidence type="ECO:0000256" key="1">
    <source>
        <dbReference type="SAM" id="MobiDB-lite"/>
    </source>
</evidence>
<feature type="region of interest" description="Disordered" evidence="1">
    <location>
        <begin position="458"/>
        <end position="548"/>
    </location>
</feature>
<organism evidence="2 3">
    <name type="scientific">Hydnomerulius pinastri MD-312</name>
    <dbReference type="NCBI Taxonomy" id="994086"/>
    <lineage>
        <taxon>Eukaryota</taxon>
        <taxon>Fungi</taxon>
        <taxon>Dikarya</taxon>
        <taxon>Basidiomycota</taxon>
        <taxon>Agaricomycotina</taxon>
        <taxon>Agaricomycetes</taxon>
        <taxon>Agaricomycetidae</taxon>
        <taxon>Boletales</taxon>
        <taxon>Boletales incertae sedis</taxon>
        <taxon>Leucogyrophana</taxon>
    </lineage>
</organism>
<feature type="compositionally biased region" description="Low complexity" evidence="1">
    <location>
        <begin position="458"/>
        <end position="477"/>
    </location>
</feature>
<dbReference type="AlphaFoldDB" id="A0A0C9W5A5"/>
<evidence type="ECO:0000313" key="3">
    <source>
        <dbReference type="Proteomes" id="UP000053820"/>
    </source>
</evidence>
<proteinExistence type="predicted"/>
<reference evidence="2 3" key="1">
    <citation type="submission" date="2014-04" db="EMBL/GenBank/DDBJ databases">
        <title>Evolutionary Origins and Diversification of the Mycorrhizal Mutualists.</title>
        <authorList>
            <consortium name="DOE Joint Genome Institute"/>
            <consortium name="Mycorrhizal Genomics Consortium"/>
            <person name="Kohler A."/>
            <person name="Kuo A."/>
            <person name="Nagy L.G."/>
            <person name="Floudas D."/>
            <person name="Copeland A."/>
            <person name="Barry K.W."/>
            <person name="Cichocki N."/>
            <person name="Veneault-Fourrey C."/>
            <person name="LaButti K."/>
            <person name="Lindquist E.A."/>
            <person name="Lipzen A."/>
            <person name="Lundell T."/>
            <person name="Morin E."/>
            <person name="Murat C."/>
            <person name="Riley R."/>
            <person name="Ohm R."/>
            <person name="Sun H."/>
            <person name="Tunlid A."/>
            <person name="Henrissat B."/>
            <person name="Grigoriev I.V."/>
            <person name="Hibbett D.S."/>
            <person name="Martin F."/>
        </authorList>
    </citation>
    <scope>NUCLEOTIDE SEQUENCE [LARGE SCALE GENOMIC DNA]</scope>
    <source>
        <strain evidence="2 3">MD-312</strain>
    </source>
</reference>
<name>A0A0C9W5A5_9AGAM</name>
<sequence>MASPRLASSSRLPPIQRGDSPRPRANGSLISEVFRPKLPLDPFAQLHTIREPWMLRLENVVAATSELRRDVVLVLGAPALRDISPVLQSPQLACSLLIIASHQPPPIPANVRAAICIIRLNAPLAVETNGAVRLVTLLECAERVARLWRKNGGSGLREIRENETGLDASMISSNLFKVPDAGSVSPSPLSSSEGLKSSISSRRSSFMSTSRTSLAGSRSRKSSTTQLPSADPFQRPFDVVLNYLSSSLNDKALLKQSILVTTISRPYLVAACPASSNQFTPKPSPESRRRSILRRSTLYTSPSSPTLGSRDSLQTGSGHTSSPTSAPLAKAHLLHILPQAGKAFIAQEKLIHNMESFQLSFSQPPSLSLKHPDALERAAAYIIPASALREVVRYSPPHAPSTSRIERHAIVAEWTVTDIVLSGALDPLTNPGEVPHTGPRAWISSAVDFAFTPEFDSGTGSTTSLAPPTPSSPASSLNIRERRRDSGISWSPMQIYDDGSSFNSSHGSTQPPAVPEKVKHRPVPRAVTDIPSPPSSSEESGLGSDYGRGTTVIATVDEKGVVGKRLRWRFWSSRGRAVTQ</sequence>
<accession>A0A0C9W5A5</accession>
<evidence type="ECO:0000313" key="2">
    <source>
        <dbReference type="EMBL" id="KIJ61843.1"/>
    </source>
</evidence>
<keyword evidence="3" id="KW-1185">Reference proteome</keyword>
<dbReference type="EMBL" id="KN839859">
    <property type="protein sequence ID" value="KIJ61843.1"/>
    <property type="molecule type" value="Genomic_DNA"/>
</dbReference>
<feature type="compositionally biased region" description="Low complexity" evidence="1">
    <location>
        <begin position="1"/>
        <end position="14"/>
    </location>
</feature>
<feature type="region of interest" description="Disordered" evidence="1">
    <location>
        <begin position="183"/>
        <end position="231"/>
    </location>
</feature>
<dbReference type="Proteomes" id="UP000053820">
    <property type="component" value="Unassembled WGS sequence"/>
</dbReference>
<feature type="region of interest" description="Disordered" evidence="1">
    <location>
        <begin position="274"/>
        <end position="325"/>
    </location>
</feature>
<feature type="compositionally biased region" description="Polar residues" evidence="1">
    <location>
        <begin position="500"/>
        <end position="511"/>
    </location>
</feature>
<feature type="compositionally biased region" description="Low complexity" evidence="1">
    <location>
        <begin position="183"/>
        <end position="214"/>
    </location>
</feature>
<protein>
    <submittedName>
        <fullName evidence="2">Uncharacterized protein</fullName>
    </submittedName>
</protein>
<dbReference type="OrthoDB" id="3265311at2759"/>
<dbReference type="HOGENOM" id="CLU_022326_0_0_1"/>
<feature type="region of interest" description="Disordered" evidence="1">
    <location>
        <begin position="1"/>
        <end position="26"/>
    </location>
</feature>
<feature type="compositionally biased region" description="Low complexity" evidence="1">
    <location>
        <begin position="294"/>
        <end position="309"/>
    </location>
</feature>